<dbReference type="InterPro" id="IPR050266">
    <property type="entry name" value="AB_hydrolase_sf"/>
</dbReference>
<dbReference type="PANTHER" id="PTHR43798">
    <property type="entry name" value="MONOACYLGLYCEROL LIPASE"/>
    <property type="match status" value="1"/>
</dbReference>
<sequence>MSATLFDVGDYRLAAEITGDGPSTVVFSSGLGDAGEAWAATIAALSTRARVLTYARAGVSESDALPAPAPRSYGDAADELRRLLATVGLKEPVVLVGHSIGAIIALVFTATWPDTVAGLVLVDPSDVQLPLDLEPPKLVMHDGDREDRASFDMRRGAAEAVASRQHLGIPNVVITSRVGRWLEVATPEFWQPFSLEDLDERWQRHHRELATSLGGSRPASIQDRWCWGATDPG</sequence>
<protein>
    <submittedName>
        <fullName evidence="2">Pimeloyl-ACP methyl ester carboxylesterase</fullName>
    </submittedName>
</protein>
<organism evidence="2 3">
    <name type="scientific">Jiangella alkaliphila</name>
    <dbReference type="NCBI Taxonomy" id="419479"/>
    <lineage>
        <taxon>Bacteria</taxon>
        <taxon>Bacillati</taxon>
        <taxon>Actinomycetota</taxon>
        <taxon>Actinomycetes</taxon>
        <taxon>Jiangellales</taxon>
        <taxon>Jiangellaceae</taxon>
        <taxon>Jiangella</taxon>
    </lineage>
</organism>
<reference evidence="3" key="1">
    <citation type="submission" date="2016-10" db="EMBL/GenBank/DDBJ databases">
        <authorList>
            <person name="Varghese N."/>
            <person name="Submissions S."/>
        </authorList>
    </citation>
    <scope>NUCLEOTIDE SEQUENCE [LARGE SCALE GENOMIC DNA]</scope>
    <source>
        <strain evidence="3">DSM 45079</strain>
    </source>
</reference>
<accession>A0A1H2LYA5</accession>
<dbReference type="Pfam" id="PF00561">
    <property type="entry name" value="Abhydrolase_1"/>
    <property type="match status" value="1"/>
</dbReference>
<evidence type="ECO:0000313" key="2">
    <source>
        <dbReference type="EMBL" id="SDU85276.1"/>
    </source>
</evidence>
<dbReference type="Gene3D" id="3.40.50.1820">
    <property type="entry name" value="alpha/beta hydrolase"/>
    <property type="match status" value="1"/>
</dbReference>
<evidence type="ECO:0000313" key="3">
    <source>
        <dbReference type="Proteomes" id="UP000182977"/>
    </source>
</evidence>
<dbReference type="GO" id="GO:0016020">
    <property type="term" value="C:membrane"/>
    <property type="evidence" value="ECO:0007669"/>
    <property type="project" value="TreeGrafter"/>
</dbReference>
<dbReference type="RefSeq" id="WP_052763078.1">
    <property type="nucleotide sequence ID" value="NZ_LBMC01000058.1"/>
</dbReference>
<dbReference type="GO" id="GO:0003824">
    <property type="term" value="F:catalytic activity"/>
    <property type="evidence" value="ECO:0007669"/>
    <property type="project" value="UniProtKB-ARBA"/>
</dbReference>
<evidence type="ECO:0000259" key="1">
    <source>
        <dbReference type="Pfam" id="PF00561"/>
    </source>
</evidence>
<dbReference type="EMBL" id="LT629791">
    <property type="protein sequence ID" value="SDU85276.1"/>
    <property type="molecule type" value="Genomic_DNA"/>
</dbReference>
<feature type="domain" description="AB hydrolase-1" evidence="1">
    <location>
        <begin position="24"/>
        <end position="137"/>
    </location>
</feature>
<dbReference type="InterPro" id="IPR000073">
    <property type="entry name" value="AB_hydrolase_1"/>
</dbReference>
<gene>
    <name evidence="2" type="ORF">SAMN04488563_6752</name>
</gene>
<dbReference type="InterPro" id="IPR029058">
    <property type="entry name" value="AB_hydrolase_fold"/>
</dbReference>
<name>A0A1H2LYA5_9ACTN</name>
<dbReference type="STRING" id="419479.SAMN04488563_6752"/>
<dbReference type="Proteomes" id="UP000182977">
    <property type="component" value="Chromosome I"/>
</dbReference>
<keyword evidence="3" id="KW-1185">Reference proteome</keyword>
<dbReference type="SUPFAM" id="SSF53474">
    <property type="entry name" value="alpha/beta-Hydrolases"/>
    <property type="match status" value="1"/>
</dbReference>
<dbReference type="OrthoDB" id="7185741at2"/>
<dbReference type="PANTHER" id="PTHR43798:SF33">
    <property type="entry name" value="HYDROLASE, PUTATIVE (AFU_ORTHOLOGUE AFUA_2G14860)-RELATED"/>
    <property type="match status" value="1"/>
</dbReference>
<proteinExistence type="predicted"/>
<dbReference type="AlphaFoldDB" id="A0A1H2LYA5"/>